<dbReference type="Pfam" id="PF00171">
    <property type="entry name" value="Aldedh"/>
    <property type="match status" value="1"/>
</dbReference>
<dbReference type="InterPro" id="IPR015590">
    <property type="entry name" value="Aldehyde_DH_dom"/>
</dbReference>
<dbReference type="GO" id="GO:0016620">
    <property type="term" value="F:oxidoreductase activity, acting on the aldehyde or oxo group of donors, NAD or NADP as acceptor"/>
    <property type="evidence" value="ECO:0007669"/>
    <property type="project" value="InterPro"/>
</dbReference>
<sequence length="472" mass="51467">KFYQLSYATGATKIDSWIDIEGGIGNLFANSSLRRQFPDLPFYVDGDAARLSKEGTFIGHHIMVPKEGVVIHINAFNFPIWGMLEKIAVNLMAGMPAIVKPATLTCYLTELMVREIIGTKILPEGVLQLICGSANGILEHITCEDVVTFTGSASTGKMLKAHSKLIDEAVPFNMEADSLNASILGEDSFPGTTEFDLFIKEVQKEMTVKAGQKCTAVRRIIVPEKLVEDVQNALSERLSKTTIGDPAIEGVRMGSLAGNPQLVEVSERVNELAESQNIIYGDLEHFDVIGADKNKGAFIPPILFFNDKPFEKMDCHNIEAFGPVSTILPYKNLDEAIELARMGKGSLVCSIITADDKIAREFTVNAASMHGRILILNKDCAKESTGHGSPMPLLTHGGPGRAGGGEEMGGKRGILHYLQRTAIQGHPTTISKITSQYQVGGKQEEAKPHVFRKHFEELQVGETVFTDTHTVT</sequence>
<dbReference type="InterPro" id="IPR011966">
    <property type="entry name" value="PaaN-DH"/>
</dbReference>
<dbReference type="InterPro" id="IPR016162">
    <property type="entry name" value="Ald_DH_N"/>
</dbReference>
<dbReference type="CDD" id="cd07128">
    <property type="entry name" value="ALDH_MaoC-N"/>
    <property type="match status" value="1"/>
</dbReference>
<dbReference type="AlphaFoldDB" id="A0A382HC56"/>
<feature type="non-terminal residue" evidence="2">
    <location>
        <position position="1"/>
    </location>
</feature>
<organism evidence="2">
    <name type="scientific">marine metagenome</name>
    <dbReference type="NCBI Taxonomy" id="408172"/>
    <lineage>
        <taxon>unclassified sequences</taxon>
        <taxon>metagenomes</taxon>
        <taxon>ecological metagenomes</taxon>
    </lineage>
</organism>
<gene>
    <name evidence="2" type="ORF">METZ01_LOCUS237603</name>
</gene>
<dbReference type="Gene3D" id="3.40.309.10">
    <property type="entry name" value="Aldehyde Dehydrogenase, Chain A, domain 2"/>
    <property type="match status" value="1"/>
</dbReference>
<dbReference type="Gene3D" id="3.40.605.10">
    <property type="entry name" value="Aldehyde Dehydrogenase, Chain A, domain 1"/>
    <property type="match status" value="1"/>
</dbReference>
<dbReference type="InterPro" id="IPR016163">
    <property type="entry name" value="Ald_DH_C"/>
</dbReference>
<proteinExistence type="predicted"/>
<dbReference type="SUPFAM" id="SSF53720">
    <property type="entry name" value="ALDH-like"/>
    <property type="match status" value="1"/>
</dbReference>
<dbReference type="NCBIfam" id="TIGR02278">
    <property type="entry name" value="PaaN-DH"/>
    <property type="match status" value="1"/>
</dbReference>
<feature type="non-terminal residue" evidence="2">
    <location>
        <position position="472"/>
    </location>
</feature>
<dbReference type="InterPro" id="IPR016161">
    <property type="entry name" value="Ald_DH/histidinol_DH"/>
</dbReference>
<evidence type="ECO:0000313" key="2">
    <source>
        <dbReference type="EMBL" id="SVB84749.1"/>
    </source>
</evidence>
<reference evidence="2" key="1">
    <citation type="submission" date="2018-05" db="EMBL/GenBank/DDBJ databases">
        <authorList>
            <person name="Lanie J.A."/>
            <person name="Ng W.-L."/>
            <person name="Kazmierczak K.M."/>
            <person name="Andrzejewski T.M."/>
            <person name="Davidsen T.M."/>
            <person name="Wayne K.J."/>
            <person name="Tettelin H."/>
            <person name="Glass J.I."/>
            <person name="Rusch D."/>
            <person name="Podicherti R."/>
            <person name="Tsui H.-C.T."/>
            <person name="Winkler M.E."/>
        </authorList>
    </citation>
    <scope>NUCLEOTIDE SEQUENCE</scope>
</reference>
<dbReference type="EMBL" id="UINC01060340">
    <property type="protein sequence ID" value="SVB84749.1"/>
    <property type="molecule type" value="Genomic_DNA"/>
</dbReference>
<protein>
    <recommendedName>
        <fullName evidence="1">Aldehyde dehydrogenase domain-containing protein</fullName>
    </recommendedName>
</protein>
<feature type="domain" description="Aldehyde dehydrogenase" evidence="1">
    <location>
        <begin position="63"/>
        <end position="421"/>
    </location>
</feature>
<evidence type="ECO:0000259" key="1">
    <source>
        <dbReference type="Pfam" id="PF00171"/>
    </source>
</evidence>
<dbReference type="NCBIfam" id="NF008868">
    <property type="entry name" value="PRK11903.1"/>
    <property type="match status" value="1"/>
</dbReference>
<name>A0A382HC56_9ZZZZ</name>
<accession>A0A382HC56</accession>
<dbReference type="PANTHER" id="PTHR43111">
    <property type="entry name" value="ALDEHYDE DEHYDROGENASE B-RELATED"/>
    <property type="match status" value="1"/>
</dbReference>
<dbReference type="PANTHER" id="PTHR43111:SF1">
    <property type="entry name" value="ALDEHYDE DEHYDROGENASE B-RELATED"/>
    <property type="match status" value="1"/>
</dbReference>